<comment type="caution">
    <text evidence="3">The sequence shown here is derived from an EMBL/GenBank/DDBJ whole genome shotgun (WGS) entry which is preliminary data.</text>
</comment>
<reference evidence="3 4" key="1">
    <citation type="submission" date="2024-01" db="EMBL/GenBank/DDBJ databases">
        <title>A draft genome for a cacao thread blight-causing isolate of Paramarasmius palmivorus.</title>
        <authorList>
            <person name="Baruah I.K."/>
            <person name="Bukari Y."/>
            <person name="Amoako-Attah I."/>
            <person name="Meinhardt L.W."/>
            <person name="Bailey B.A."/>
            <person name="Cohen S.P."/>
        </authorList>
    </citation>
    <scope>NUCLEOTIDE SEQUENCE [LARGE SCALE GENOMIC DNA]</scope>
    <source>
        <strain evidence="3 4">GH-12</strain>
    </source>
</reference>
<organism evidence="3 4">
    <name type="scientific">Paramarasmius palmivorus</name>
    <dbReference type="NCBI Taxonomy" id="297713"/>
    <lineage>
        <taxon>Eukaryota</taxon>
        <taxon>Fungi</taxon>
        <taxon>Dikarya</taxon>
        <taxon>Basidiomycota</taxon>
        <taxon>Agaricomycotina</taxon>
        <taxon>Agaricomycetes</taxon>
        <taxon>Agaricomycetidae</taxon>
        <taxon>Agaricales</taxon>
        <taxon>Marasmiineae</taxon>
        <taxon>Marasmiaceae</taxon>
        <taxon>Paramarasmius</taxon>
    </lineage>
</organism>
<sequence>MSKSSKRKNLSPVSFPTFTTDDFDLSDDTGTSTKPPKRPRKTTKHAITTQFSSDHRRVITTHVELPPISPLKTRTSSIATSSMPSMKPVSSASSFDFTDFARDSGLILDSVPDVLENKSRPRSKKKKNSQVMAEWHNLRDDYLEQFMWLEGRDDAINRCHCKAIDATPIYRCRECFSTSLYCKKCILESHKNRPLDRIEKWNGKFFECVLLRDLGLIVQLGHADGSNCLNPIQAPSNFTVIHINGFHRVSVNYCGCYRASGHSHPRQQLLRYQWYPATHRAPQTCFSFRVLENFHAMTLLGKITSYDYYRALKKLTNDLGTFDYKDRYESFRRAIQQFRHLRMLKRGGRGNSAPIWVSETAAGELALRCPACPRKGVNLPDGWQQSDPDNRPGSLGPRQLEKCSRELRVVRSLLDAVLDMRSFNQTVLVIYKKGNDGEGIETNWAGQGPITTSTTEMGPGSRHDTLDDQWGQWNWDKTKGLGSILLRHRKQAVDWAARQRCSFALFSRNQASQLPSWTKMVEDFEADSSKPNPYYLPKPKHSIQDVRRELSQEDAAYTIQNASQSISPSEAGEFILLALEIEERQHQLKEEIAFKRSGGTSRQFADIVDKRNRLRKLLIRYERKQNHHMPIVSGLRAGADVDPLEPETHPLYLPSQLSVAQLATCLGPDLSNIECRLRNAQCAESLDELRNQLLIKSRLRTYKGLHARHQGRLRKSNTLLRTNESKIRLHVRRYQDAWLALRILCDREGTTMGWRSLKISDIRCMGDDEDRAIGNPRKNTSKMTGGTQRAVEVMGQGNSKSSTEDEHEDEYSGEEEESEGEEEEVVDENETEEQAAQRWRRKRDEVMRLVGEGKKVTSWIWAAADGGGFTSDEVLYAGLWVEWARSRARMKRWEEEILLLDEEMRRTLTSLEWTTSRWYERASTGIEGKDAYAFRQATQYRLLAARFKSMWYPSIEGKGKMLEIATHAVDDIDKGDDMPGDIDDEPLRQTQNDYDFVVEEEEEGDAEEPADYNVNDIDIDAADDLL</sequence>
<evidence type="ECO:0000313" key="3">
    <source>
        <dbReference type="EMBL" id="KAK7026667.1"/>
    </source>
</evidence>
<feature type="region of interest" description="Disordered" evidence="1">
    <location>
        <begin position="768"/>
        <end position="838"/>
    </location>
</feature>
<feature type="compositionally biased region" description="Acidic residues" evidence="1">
    <location>
        <begin position="999"/>
        <end position="1010"/>
    </location>
</feature>
<feature type="region of interest" description="Disordered" evidence="1">
    <location>
        <begin position="1"/>
        <end position="46"/>
    </location>
</feature>
<evidence type="ECO:0000313" key="4">
    <source>
        <dbReference type="Proteomes" id="UP001383192"/>
    </source>
</evidence>
<proteinExistence type="predicted"/>
<feature type="region of interest" description="Disordered" evidence="1">
    <location>
        <begin position="378"/>
        <end position="398"/>
    </location>
</feature>
<feature type="region of interest" description="Disordered" evidence="1">
    <location>
        <begin position="999"/>
        <end position="1026"/>
    </location>
</feature>
<feature type="region of interest" description="Disordered" evidence="1">
    <location>
        <begin position="973"/>
        <end position="992"/>
    </location>
</feature>
<dbReference type="InterPro" id="IPR041457">
    <property type="entry name" value="CxC2_KDZ-assoc"/>
</dbReference>
<dbReference type="InterPro" id="IPR040521">
    <property type="entry name" value="KDZ"/>
</dbReference>
<gene>
    <name evidence="3" type="ORF">VNI00_015540</name>
</gene>
<dbReference type="Proteomes" id="UP001383192">
    <property type="component" value="Unassembled WGS sequence"/>
</dbReference>
<feature type="compositionally biased region" description="Acidic residues" evidence="1">
    <location>
        <begin position="1017"/>
        <end position="1026"/>
    </location>
</feature>
<evidence type="ECO:0000256" key="1">
    <source>
        <dbReference type="SAM" id="MobiDB-lite"/>
    </source>
</evidence>
<protein>
    <recommendedName>
        <fullName evidence="2">CxC2-like cysteine cluster KDZ transposase-associated domain-containing protein</fullName>
    </recommendedName>
</protein>
<keyword evidence="4" id="KW-1185">Reference proteome</keyword>
<dbReference type="AlphaFoldDB" id="A0AAW0BKC1"/>
<feature type="compositionally biased region" description="Basic residues" evidence="1">
    <location>
        <begin position="35"/>
        <end position="44"/>
    </location>
</feature>
<feature type="domain" description="CxC2-like cysteine cluster KDZ transposase-associated" evidence="2">
    <location>
        <begin position="211"/>
        <end position="320"/>
    </location>
</feature>
<dbReference type="Pfam" id="PF18803">
    <property type="entry name" value="CxC2"/>
    <property type="match status" value="1"/>
</dbReference>
<evidence type="ECO:0000259" key="2">
    <source>
        <dbReference type="Pfam" id="PF18803"/>
    </source>
</evidence>
<feature type="compositionally biased region" description="Acidic residues" evidence="1">
    <location>
        <begin position="805"/>
        <end position="833"/>
    </location>
</feature>
<accession>A0AAW0BKC1</accession>
<feature type="compositionally biased region" description="Polar residues" evidence="1">
    <location>
        <begin position="777"/>
        <end position="787"/>
    </location>
</feature>
<feature type="region of interest" description="Disordered" evidence="1">
    <location>
        <begin position="441"/>
        <end position="463"/>
    </location>
</feature>
<dbReference type="Pfam" id="PF18758">
    <property type="entry name" value="KDZ"/>
    <property type="match status" value="1"/>
</dbReference>
<name>A0AAW0BKC1_9AGAR</name>
<dbReference type="EMBL" id="JAYKXP010000102">
    <property type="protein sequence ID" value="KAK7026667.1"/>
    <property type="molecule type" value="Genomic_DNA"/>
</dbReference>